<dbReference type="InterPro" id="IPR007157">
    <property type="entry name" value="PspA_VIPP1"/>
</dbReference>
<dbReference type="HOGENOM" id="CLU_056466_3_3_0"/>
<protein>
    <submittedName>
        <fullName evidence="3">PspA/IM30 family</fullName>
    </submittedName>
</protein>
<evidence type="ECO:0000256" key="1">
    <source>
        <dbReference type="ARBA" id="ARBA00043985"/>
    </source>
</evidence>
<comment type="similarity">
    <text evidence="1">Belongs to the PspA/Vipp/IM30 family.</text>
</comment>
<name>A0A081BPF0_9BACT</name>
<feature type="coiled-coil region" evidence="2">
    <location>
        <begin position="108"/>
        <end position="149"/>
    </location>
</feature>
<evidence type="ECO:0000256" key="2">
    <source>
        <dbReference type="SAM" id="Coils"/>
    </source>
</evidence>
<evidence type="ECO:0000313" key="4">
    <source>
        <dbReference type="Proteomes" id="UP000030700"/>
    </source>
</evidence>
<evidence type="ECO:0000313" key="3">
    <source>
        <dbReference type="EMBL" id="GAK52266.1"/>
    </source>
</evidence>
<feature type="coiled-coil region" evidence="2">
    <location>
        <begin position="26"/>
        <end position="81"/>
    </location>
</feature>
<dbReference type="Pfam" id="PF04012">
    <property type="entry name" value="PspA_IM30"/>
    <property type="match status" value="1"/>
</dbReference>
<organism evidence="3">
    <name type="scientific">Candidatus Moduliflexus flocculans</name>
    <dbReference type="NCBI Taxonomy" id="1499966"/>
    <lineage>
        <taxon>Bacteria</taxon>
        <taxon>Candidatus Moduliflexota</taxon>
        <taxon>Candidatus Moduliflexia</taxon>
        <taxon>Candidatus Moduliflexales</taxon>
        <taxon>Candidatus Moduliflexaceae</taxon>
    </lineage>
</organism>
<dbReference type="EMBL" id="DF820458">
    <property type="protein sequence ID" value="GAK52266.1"/>
    <property type="molecule type" value="Genomic_DNA"/>
</dbReference>
<dbReference type="PANTHER" id="PTHR31088:SF6">
    <property type="entry name" value="PHAGE SHOCK PROTEIN A"/>
    <property type="match status" value="1"/>
</dbReference>
<gene>
    <name evidence="3" type="ORF">U14_03517</name>
</gene>
<keyword evidence="2" id="KW-0175">Coiled coil</keyword>
<dbReference type="STRING" id="1499966.U14_03517"/>
<keyword evidence="4" id="KW-1185">Reference proteome</keyword>
<dbReference type="PANTHER" id="PTHR31088">
    <property type="entry name" value="MEMBRANE-ASSOCIATED PROTEIN VIPP1, CHLOROPLASTIC"/>
    <property type="match status" value="1"/>
</dbReference>
<sequence length="220" mass="26141">MNVFERIWRAAKANFNAWLERIESPERTLEKSLQQMQKQVNHIREDVIRVVAEEKKLKNQLERNRKEVERWEKNAELALKQDNETLAREALRRKREALEFIQQLNPQWEKQQEIAERLKKEYQALRERIQTAQRKKQHLVLRLQNAESQKRLQNLLTELTDTNVFDRFEQKVLDTESMNAAQSELQAASLDQQFAALGSAPDVSIDLELEALKERMKLNP</sequence>
<accession>A0A081BPF0</accession>
<dbReference type="AlphaFoldDB" id="A0A081BPF0"/>
<dbReference type="Proteomes" id="UP000030700">
    <property type="component" value="Unassembled WGS sequence"/>
</dbReference>
<proteinExistence type="inferred from homology"/>
<reference evidence="3" key="1">
    <citation type="journal article" date="2015" name="PeerJ">
        <title>First genomic representation of candidate bacterial phylum KSB3 points to enhanced environmental sensing as a trigger of wastewater bulking.</title>
        <authorList>
            <person name="Sekiguchi Y."/>
            <person name="Ohashi A."/>
            <person name="Parks D.H."/>
            <person name="Yamauchi T."/>
            <person name="Tyson G.W."/>
            <person name="Hugenholtz P."/>
        </authorList>
    </citation>
    <scope>NUCLEOTIDE SEQUENCE [LARGE SCALE GENOMIC DNA]</scope>
</reference>